<dbReference type="PROSITE" id="PS51257">
    <property type="entry name" value="PROKAR_LIPOPROTEIN"/>
    <property type="match status" value="1"/>
</dbReference>
<evidence type="ECO:0000313" key="1">
    <source>
        <dbReference type="EMBL" id="SMF37125.1"/>
    </source>
</evidence>
<organism evidence="1 2">
    <name type="scientific">Pseudobacteriovorax antillogorgiicola</name>
    <dbReference type="NCBI Taxonomy" id="1513793"/>
    <lineage>
        <taxon>Bacteria</taxon>
        <taxon>Pseudomonadati</taxon>
        <taxon>Bdellovibrionota</taxon>
        <taxon>Oligoflexia</taxon>
        <taxon>Oligoflexales</taxon>
        <taxon>Pseudobacteriovoracaceae</taxon>
        <taxon>Pseudobacteriovorax</taxon>
    </lineage>
</organism>
<dbReference type="EMBL" id="FWZT01000011">
    <property type="protein sequence ID" value="SMF37125.1"/>
    <property type="molecule type" value="Genomic_DNA"/>
</dbReference>
<gene>
    <name evidence="1" type="ORF">SAMN06296036_11184</name>
</gene>
<evidence type="ECO:0000313" key="2">
    <source>
        <dbReference type="Proteomes" id="UP000192907"/>
    </source>
</evidence>
<accession>A0A1Y6C1N8</accession>
<proteinExistence type="predicted"/>
<protein>
    <recommendedName>
        <fullName evidence="3">Lipoprotein</fullName>
    </recommendedName>
</protein>
<evidence type="ECO:0008006" key="3">
    <source>
        <dbReference type="Google" id="ProtNLM"/>
    </source>
</evidence>
<keyword evidence="2" id="KW-1185">Reference proteome</keyword>
<reference evidence="2" key="1">
    <citation type="submission" date="2017-04" db="EMBL/GenBank/DDBJ databases">
        <authorList>
            <person name="Varghese N."/>
            <person name="Submissions S."/>
        </authorList>
    </citation>
    <scope>NUCLEOTIDE SEQUENCE [LARGE SCALE GENOMIC DNA]</scope>
    <source>
        <strain evidence="2">RKEM611</strain>
    </source>
</reference>
<name>A0A1Y6C1N8_9BACT</name>
<dbReference type="AlphaFoldDB" id="A0A1Y6C1N8"/>
<dbReference type="Proteomes" id="UP000192907">
    <property type="component" value="Unassembled WGS sequence"/>
</dbReference>
<sequence>MIKGLVFSMLCQVSVACVSGSSGEWVLADGYRSKNPKSKFKEDRKECQLRVAEAQEEGFSKKVSRMAFDHCMQQNGWTER</sequence>
<dbReference type="RefSeq" id="WP_132320125.1">
    <property type="nucleotide sequence ID" value="NZ_FWZT01000011.1"/>
</dbReference>